<evidence type="ECO:0008006" key="3">
    <source>
        <dbReference type="Google" id="ProtNLM"/>
    </source>
</evidence>
<protein>
    <recommendedName>
        <fullName evidence="3">Secreted protein</fullName>
    </recommendedName>
</protein>
<dbReference type="EMBL" id="CP108313">
    <property type="protein sequence ID" value="WTW70951.1"/>
    <property type="molecule type" value="Genomic_DNA"/>
</dbReference>
<feature type="region of interest" description="Disordered" evidence="1">
    <location>
        <begin position="32"/>
        <end position="51"/>
    </location>
</feature>
<feature type="region of interest" description="Disordered" evidence="1">
    <location>
        <begin position="70"/>
        <end position="99"/>
    </location>
</feature>
<accession>A0AAU2VUA3</accession>
<proteinExistence type="predicted"/>
<feature type="compositionally biased region" description="Basic residues" evidence="1">
    <location>
        <begin position="88"/>
        <end position="99"/>
    </location>
</feature>
<organism evidence="2">
    <name type="scientific">Streptomyces sp. NBC_00008</name>
    <dbReference type="NCBI Taxonomy" id="2903610"/>
    <lineage>
        <taxon>Bacteria</taxon>
        <taxon>Bacillati</taxon>
        <taxon>Actinomycetota</taxon>
        <taxon>Actinomycetes</taxon>
        <taxon>Kitasatosporales</taxon>
        <taxon>Streptomycetaceae</taxon>
        <taxon>Streptomyces</taxon>
    </lineage>
</organism>
<feature type="compositionally biased region" description="Basic and acidic residues" evidence="1">
    <location>
        <begin position="72"/>
        <end position="87"/>
    </location>
</feature>
<name>A0AAU2VUA3_9ACTN</name>
<evidence type="ECO:0000256" key="1">
    <source>
        <dbReference type="SAM" id="MobiDB-lite"/>
    </source>
</evidence>
<evidence type="ECO:0000313" key="2">
    <source>
        <dbReference type="EMBL" id="WTW70951.1"/>
    </source>
</evidence>
<sequence length="99" mass="10792">MVVGWIRLLAPAVAGAAALDVRNAIPAAQTFQRDRPRLNRESEAELRRVRTGTTDHVEAALRLDVIAAGQGGDHRVPGARQDLDAAHPRRHALTGHRPR</sequence>
<reference evidence="2" key="1">
    <citation type="submission" date="2022-10" db="EMBL/GenBank/DDBJ databases">
        <title>The complete genomes of actinobacterial strains from the NBC collection.</title>
        <authorList>
            <person name="Joergensen T.S."/>
            <person name="Alvarez Arevalo M."/>
            <person name="Sterndorff E.B."/>
            <person name="Faurdal D."/>
            <person name="Vuksanovic O."/>
            <person name="Mourched A.-S."/>
            <person name="Charusanti P."/>
            <person name="Shaw S."/>
            <person name="Blin K."/>
            <person name="Weber T."/>
        </authorList>
    </citation>
    <scope>NUCLEOTIDE SEQUENCE</scope>
    <source>
        <strain evidence="2">NBC_00008</strain>
    </source>
</reference>
<dbReference type="AlphaFoldDB" id="A0AAU2VUA3"/>
<gene>
    <name evidence="2" type="ORF">OG398_23135</name>
</gene>